<keyword evidence="1" id="KW-0732">Signal</keyword>
<comment type="caution">
    <text evidence="3">The sequence shown here is derived from an EMBL/GenBank/DDBJ whole genome shotgun (WGS) entry which is preliminary data.</text>
</comment>
<dbReference type="GO" id="GO:0051537">
    <property type="term" value="F:2 iron, 2 sulfur cluster binding"/>
    <property type="evidence" value="ECO:0007669"/>
    <property type="project" value="InterPro"/>
</dbReference>
<accession>A0A9D2ZTP9</accession>
<name>A0A9D2ZTP9_9BACT</name>
<organism evidence="3 4">
    <name type="scientific">Candidatus Avibacteroides avistercoris</name>
    <dbReference type="NCBI Taxonomy" id="2840690"/>
    <lineage>
        <taxon>Bacteria</taxon>
        <taxon>Pseudomonadati</taxon>
        <taxon>Bacteroidota</taxon>
        <taxon>Bacteroidia</taxon>
        <taxon>Bacteroidales</taxon>
        <taxon>Bacteroidaceae</taxon>
        <taxon>Bacteroidaceae incertae sedis</taxon>
        <taxon>Candidatus Avibacteroides</taxon>
    </lineage>
</organism>
<evidence type="ECO:0000256" key="1">
    <source>
        <dbReference type="SAM" id="SignalP"/>
    </source>
</evidence>
<feature type="signal peptide" evidence="1">
    <location>
        <begin position="1"/>
        <end position="23"/>
    </location>
</feature>
<reference evidence="3" key="2">
    <citation type="submission" date="2021-04" db="EMBL/GenBank/DDBJ databases">
        <authorList>
            <person name="Gilroy R."/>
        </authorList>
    </citation>
    <scope>NUCLEOTIDE SEQUENCE</scope>
    <source>
        <strain evidence="3">MalCec1-1739</strain>
    </source>
</reference>
<dbReference type="AlphaFoldDB" id="A0A9D2ZTP9"/>
<evidence type="ECO:0000313" key="4">
    <source>
        <dbReference type="Proteomes" id="UP000787625"/>
    </source>
</evidence>
<feature type="chain" id="PRO_5038984813" description="Rieske domain-containing protein" evidence="1">
    <location>
        <begin position="24"/>
        <end position="157"/>
    </location>
</feature>
<evidence type="ECO:0000313" key="3">
    <source>
        <dbReference type="EMBL" id="HJD52388.1"/>
    </source>
</evidence>
<dbReference type="PROSITE" id="PS51296">
    <property type="entry name" value="RIESKE"/>
    <property type="match status" value="1"/>
</dbReference>
<dbReference type="PROSITE" id="PS51257">
    <property type="entry name" value="PROKAR_LIPOPROTEIN"/>
    <property type="match status" value="1"/>
</dbReference>
<gene>
    <name evidence="3" type="ORF">IAA93_01480</name>
</gene>
<dbReference type="EMBL" id="DWUP01000026">
    <property type="protein sequence ID" value="HJD52388.1"/>
    <property type="molecule type" value="Genomic_DNA"/>
</dbReference>
<feature type="domain" description="Rieske" evidence="2">
    <location>
        <begin position="51"/>
        <end position="154"/>
    </location>
</feature>
<protein>
    <recommendedName>
        <fullName evidence="2">Rieske domain-containing protein</fullName>
    </recommendedName>
</protein>
<sequence length="157" mass="17273">MIKNIAYWLLSASLLLISCTKEAETTIPDWSFRPLDCDMRQAAYISLRSPGEFIEISSYQNGYPIGYAGIIVGLSSTVMDFNGELEYFAFDSACPVEADRSVAVRIDDGDRGKATCPKCGARFDLNNGGTPISGSDNFMKRYTVIKVSQDIIRITGD</sequence>
<proteinExistence type="predicted"/>
<dbReference type="Proteomes" id="UP000787625">
    <property type="component" value="Unassembled WGS sequence"/>
</dbReference>
<reference evidence="3" key="1">
    <citation type="journal article" date="2021" name="PeerJ">
        <title>Extensive microbial diversity within the chicken gut microbiome revealed by metagenomics and culture.</title>
        <authorList>
            <person name="Gilroy R."/>
            <person name="Ravi A."/>
            <person name="Getino M."/>
            <person name="Pursley I."/>
            <person name="Horton D.L."/>
            <person name="Alikhan N.F."/>
            <person name="Baker D."/>
            <person name="Gharbi K."/>
            <person name="Hall N."/>
            <person name="Watson M."/>
            <person name="Adriaenssens E.M."/>
            <person name="Foster-Nyarko E."/>
            <person name="Jarju S."/>
            <person name="Secka A."/>
            <person name="Antonio M."/>
            <person name="Oren A."/>
            <person name="Chaudhuri R.R."/>
            <person name="La Ragione R."/>
            <person name="Hildebrand F."/>
            <person name="Pallen M.J."/>
        </authorList>
    </citation>
    <scope>NUCLEOTIDE SEQUENCE</scope>
    <source>
        <strain evidence="3">MalCec1-1739</strain>
    </source>
</reference>
<evidence type="ECO:0000259" key="2">
    <source>
        <dbReference type="PROSITE" id="PS51296"/>
    </source>
</evidence>
<dbReference type="InterPro" id="IPR017941">
    <property type="entry name" value="Rieske_2Fe-2S"/>
</dbReference>